<evidence type="ECO:0000256" key="1">
    <source>
        <dbReference type="SAM" id="MobiDB-lite"/>
    </source>
</evidence>
<feature type="region of interest" description="Disordered" evidence="1">
    <location>
        <begin position="1"/>
        <end position="37"/>
    </location>
</feature>
<gene>
    <name evidence="2" type="ORF">C725_1440</name>
</gene>
<dbReference type="AlphaFoldDB" id="M2TAC3"/>
<organism evidence="2 3">
    <name type="scientific">Pacificimonas flava</name>
    <dbReference type="NCBI Taxonomy" id="1234595"/>
    <lineage>
        <taxon>Bacteria</taxon>
        <taxon>Pseudomonadati</taxon>
        <taxon>Pseudomonadota</taxon>
        <taxon>Alphaproteobacteria</taxon>
        <taxon>Sphingomonadales</taxon>
        <taxon>Sphingosinicellaceae</taxon>
        <taxon>Pacificimonas</taxon>
    </lineage>
</organism>
<evidence type="ECO:0000313" key="2">
    <source>
        <dbReference type="EMBL" id="EMD83539.1"/>
    </source>
</evidence>
<reference evidence="2 3" key="1">
    <citation type="journal article" date="2013" name="Genome Announc.">
        <title>Draft Genome Sequence of Strain JLT2015T, Belonging to the Family Sphingomonadaceae of the Alphaproteobacteria.</title>
        <authorList>
            <person name="Tang K."/>
            <person name="Liu K."/>
            <person name="Li S."/>
            <person name="Jiao N."/>
        </authorList>
    </citation>
    <scope>NUCLEOTIDE SEQUENCE [LARGE SCALE GENOMIC DNA]</scope>
    <source>
        <strain evidence="2 3">JLT2015</strain>
    </source>
</reference>
<protein>
    <submittedName>
        <fullName evidence="2">Uncharacterized protein</fullName>
    </submittedName>
</protein>
<comment type="caution">
    <text evidence="2">The sequence shown here is derived from an EMBL/GenBank/DDBJ whole genome shotgun (WGS) entry which is preliminary data.</text>
</comment>
<keyword evidence="3" id="KW-1185">Reference proteome</keyword>
<proteinExistence type="predicted"/>
<evidence type="ECO:0000313" key="3">
    <source>
        <dbReference type="Proteomes" id="UP000011717"/>
    </source>
</evidence>
<dbReference type="Proteomes" id="UP000011717">
    <property type="component" value="Unassembled WGS sequence"/>
</dbReference>
<name>M2TAC3_9SPHN</name>
<sequence length="37" mass="4318">MRQEERNRNSHRRPFDGNAPSAARPATHRHGMNLFCV</sequence>
<accession>M2TAC3</accession>
<dbReference type="EMBL" id="AMRV01000003">
    <property type="protein sequence ID" value="EMD83539.1"/>
    <property type="molecule type" value="Genomic_DNA"/>
</dbReference>